<dbReference type="InterPro" id="IPR000791">
    <property type="entry name" value="Gpr1/Fun34/SatP-like"/>
</dbReference>
<protein>
    <submittedName>
        <fullName evidence="7">GPR1/FUN34/yaaH family protein</fullName>
    </submittedName>
</protein>
<organism evidence="7 8">
    <name type="scientific">Desulfurispirillum indicum (strain ATCC BAA-1389 / DSM 22839 / S5)</name>
    <dbReference type="NCBI Taxonomy" id="653733"/>
    <lineage>
        <taxon>Bacteria</taxon>
        <taxon>Pseudomonadati</taxon>
        <taxon>Chrysiogenota</taxon>
        <taxon>Chrysiogenia</taxon>
        <taxon>Chrysiogenales</taxon>
        <taxon>Chrysiogenaceae</taxon>
        <taxon>Desulfurispirillum</taxon>
    </lineage>
</organism>
<keyword evidence="5 6" id="KW-0472">Membrane</keyword>
<dbReference type="GO" id="GO:0015360">
    <property type="term" value="F:acetate:proton symporter activity"/>
    <property type="evidence" value="ECO:0007669"/>
    <property type="project" value="TreeGrafter"/>
</dbReference>
<keyword evidence="8" id="KW-1185">Reference proteome</keyword>
<gene>
    <name evidence="7" type="ordered locus">Selin_1863</name>
</gene>
<dbReference type="InterPro" id="IPR047623">
    <property type="entry name" value="SatP"/>
</dbReference>
<feature type="transmembrane region" description="Helical" evidence="6">
    <location>
        <begin position="145"/>
        <end position="162"/>
    </location>
</feature>
<dbReference type="Pfam" id="PF01184">
    <property type="entry name" value="Gpr1_Fun34_YaaH"/>
    <property type="match status" value="1"/>
</dbReference>
<dbReference type="HOGENOM" id="CLU_051062_3_0_0"/>
<evidence type="ECO:0000256" key="4">
    <source>
        <dbReference type="ARBA" id="ARBA00022989"/>
    </source>
</evidence>
<dbReference type="Proteomes" id="UP000002572">
    <property type="component" value="Chromosome"/>
</dbReference>
<dbReference type="InParanoid" id="E6W1P1"/>
<dbReference type="eggNOG" id="COG1584">
    <property type="taxonomic scope" value="Bacteria"/>
</dbReference>
<reference evidence="7 8" key="1">
    <citation type="submission" date="2010-12" db="EMBL/GenBank/DDBJ databases">
        <title>Complete sequence of Desulfurispirillum indicum S5.</title>
        <authorList>
            <consortium name="US DOE Joint Genome Institute"/>
            <person name="Lucas S."/>
            <person name="Copeland A."/>
            <person name="Lapidus A."/>
            <person name="Cheng J.-F."/>
            <person name="Goodwin L."/>
            <person name="Pitluck S."/>
            <person name="Chertkov O."/>
            <person name="Held B."/>
            <person name="Detter J.C."/>
            <person name="Han C."/>
            <person name="Tapia R."/>
            <person name="Land M."/>
            <person name="Hauser L."/>
            <person name="Kyrpides N."/>
            <person name="Ivanova N."/>
            <person name="Mikhailova N."/>
            <person name="Haggblom M."/>
            <person name="Rauschenbach I."/>
            <person name="Bini E."/>
            <person name="Woyke T."/>
        </authorList>
    </citation>
    <scope>NUCLEOTIDE SEQUENCE [LARGE SCALE GENOMIC DNA]</scope>
    <source>
        <strain evidence="8">ATCC BAA-1389 / DSM 22839 / S5</strain>
    </source>
</reference>
<keyword evidence="4 6" id="KW-1133">Transmembrane helix</keyword>
<dbReference type="FunCoup" id="E6W1P1">
    <property type="interactions" value="71"/>
</dbReference>
<evidence type="ECO:0000256" key="3">
    <source>
        <dbReference type="ARBA" id="ARBA00022692"/>
    </source>
</evidence>
<dbReference type="AlphaFoldDB" id="E6W1P1"/>
<name>E6W1P1_DESIS</name>
<dbReference type="KEGG" id="din:Selin_1863"/>
<dbReference type="PANTHER" id="PTHR30178">
    <property type="entry name" value="INNER MEMBRANE PROTEIN YAAH"/>
    <property type="match status" value="1"/>
</dbReference>
<keyword evidence="3 6" id="KW-0812">Transmembrane</keyword>
<dbReference type="GO" id="GO:0071422">
    <property type="term" value="P:succinate transmembrane transport"/>
    <property type="evidence" value="ECO:0007669"/>
    <property type="project" value="TreeGrafter"/>
</dbReference>
<dbReference type="STRING" id="653733.Selin_1863"/>
<proteinExistence type="inferred from homology"/>
<evidence type="ECO:0000256" key="6">
    <source>
        <dbReference type="SAM" id="Phobius"/>
    </source>
</evidence>
<dbReference type="NCBIfam" id="NF038013">
    <property type="entry name" value="AceTr_1"/>
    <property type="match status" value="1"/>
</dbReference>
<dbReference type="EMBL" id="CP002432">
    <property type="protein sequence ID" value="ADU66590.1"/>
    <property type="molecule type" value="Genomic_DNA"/>
</dbReference>
<evidence type="ECO:0000313" key="8">
    <source>
        <dbReference type="Proteomes" id="UP000002572"/>
    </source>
</evidence>
<evidence type="ECO:0000313" key="7">
    <source>
        <dbReference type="EMBL" id="ADU66590.1"/>
    </source>
</evidence>
<evidence type="ECO:0000256" key="5">
    <source>
        <dbReference type="ARBA" id="ARBA00023136"/>
    </source>
</evidence>
<evidence type="ECO:0000256" key="1">
    <source>
        <dbReference type="ARBA" id="ARBA00004141"/>
    </source>
</evidence>
<feature type="transmembrane region" description="Helical" evidence="6">
    <location>
        <begin position="85"/>
        <end position="108"/>
    </location>
</feature>
<evidence type="ECO:0000256" key="2">
    <source>
        <dbReference type="ARBA" id="ARBA00005587"/>
    </source>
</evidence>
<feature type="transmembrane region" description="Helical" evidence="6">
    <location>
        <begin position="120"/>
        <end position="138"/>
    </location>
</feature>
<feature type="transmembrane region" description="Helical" evidence="6">
    <location>
        <begin position="29"/>
        <end position="48"/>
    </location>
</feature>
<dbReference type="PANTHER" id="PTHR30178:SF3">
    <property type="entry name" value="SUCCINATE-ACETATE_PROTON SYMPORTER SATP"/>
    <property type="match status" value="1"/>
</dbReference>
<comment type="similarity">
    <text evidence="2">Belongs to the acetate uptake transporter (AceTr) (TC 2.A.96) family.</text>
</comment>
<feature type="transmembrane region" description="Helical" evidence="6">
    <location>
        <begin position="174"/>
        <end position="191"/>
    </location>
</feature>
<feature type="transmembrane region" description="Helical" evidence="6">
    <location>
        <begin position="54"/>
        <end position="78"/>
    </location>
</feature>
<comment type="subcellular location">
    <subcellularLocation>
        <location evidence="1">Membrane</location>
        <topology evidence="1">Multi-pass membrane protein</topology>
    </subcellularLocation>
</comment>
<accession>E6W1P1</accession>
<sequence>MAKAPEFQQPHMPHPVINRPYTAKDLPSVNFGPLGLMAFGMTTILLNIHNAGFYPVSVMIIAMGIFYGGLAQIVAGILGSRTGNTFATTAFISYGFFWLSLSAIWIFPEMGIAEKTPAGYLGWYLFMWGLFSFFMFVGTLKANRVLQLIFFLLFILFFLLAVRDWTGSELIGKIAGWEGILCGACAFYLAIAEILNEQFGRDVLPI</sequence>
<dbReference type="GO" id="GO:0005886">
    <property type="term" value="C:plasma membrane"/>
    <property type="evidence" value="ECO:0007669"/>
    <property type="project" value="TreeGrafter"/>
</dbReference>